<dbReference type="Proteomes" id="UP000887013">
    <property type="component" value="Unassembled WGS sequence"/>
</dbReference>
<feature type="region of interest" description="Disordered" evidence="1">
    <location>
        <begin position="45"/>
        <end position="89"/>
    </location>
</feature>
<dbReference type="InterPro" id="IPR052632">
    <property type="entry name" value="MICOS_subunit_Mic19"/>
</dbReference>
<accession>A0A8X6N951</accession>
<sequence length="235" mass="27054">MNIFSCFYFKYSKMGNAPSNRRVTVVNDDVVGVVQVSESVVRRLRGLPDKPSTDSEKNSQEQIAPPPISDVPRPTPNYLPFAPPEPYSSTLEQRQKYHEEFKKAEKSWNSRIQELETQNRMLYETAKEKFGATLKEVEENHVKNSYAPVCPDKQQQVVQCYKENAKFPLNCSQAVNELMKCVEKARVAALSVLNLHLIYPRCCHFALSIFIRSFPLQKIRHVIHSYFTNNQGILI</sequence>
<dbReference type="OrthoDB" id="70030at2759"/>
<keyword evidence="3" id="KW-1185">Reference proteome</keyword>
<reference evidence="2" key="1">
    <citation type="submission" date="2020-08" db="EMBL/GenBank/DDBJ databases">
        <title>Multicomponent nature underlies the extraordinary mechanical properties of spider dragline silk.</title>
        <authorList>
            <person name="Kono N."/>
            <person name="Nakamura H."/>
            <person name="Mori M."/>
            <person name="Yoshida Y."/>
            <person name="Ohtoshi R."/>
            <person name="Malay A.D."/>
            <person name="Moran D.A.P."/>
            <person name="Tomita M."/>
            <person name="Numata K."/>
            <person name="Arakawa K."/>
        </authorList>
    </citation>
    <scope>NUCLEOTIDE SEQUENCE</scope>
</reference>
<dbReference type="PANTHER" id="PTHR21588:SF18">
    <property type="entry name" value="MICOS COMPLEX SUBUNIT MIC19"/>
    <property type="match status" value="1"/>
</dbReference>
<dbReference type="GO" id="GO:0061617">
    <property type="term" value="C:MICOS complex"/>
    <property type="evidence" value="ECO:0007669"/>
    <property type="project" value="TreeGrafter"/>
</dbReference>
<evidence type="ECO:0000313" key="3">
    <source>
        <dbReference type="Proteomes" id="UP000887013"/>
    </source>
</evidence>
<protein>
    <recommendedName>
        <fullName evidence="4">MICOS complex subunit MIC19</fullName>
    </recommendedName>
</protein>
<proteinExistence type="predicted"/>
<feature type="compositionally biased region" description="Basic and acidic residues" evidence="1">
    <location>
        <begin position="46"/>
        <end position="59"/>
    </location>
</feature>
<evidence type="ECO:0008006" key="4">
    <source>
        <dbReference type="Google" id="ProtNLM"/>
    </source>
</evidence>
<gene>
    <name evidence="2" type="primary">AVEN_70743_1</name>
    <name evidence="2" type="ORF">NPIL_584791</name>
</gene>
<dbReference type="EMBL" id="BMAW01055642">
    <property type="protein sequence ID" value="GFT02018.1"/>
    <property type="molecule type" value="Genomic_DNA"/>
</dbReference>
<evidence type="ECO:0000256" key="1">
    <source>
        <dbReference type="SAM" id="MobiDB-lite"/>
    </source>
</evidence>
<feature type="compositionally biased region" description="Pro residues" evidence="1">
    <location>
        <begin position="64"/>
        <end position="86"/>
    </location>
</feature>
<dbReference type="GO" id="GO:0007007">
    <property type="term" value="P:inner mitochondrial membrane organization"/>
    <property type="evidence" value="ECO:0007669"/>
    <property type="project" value="TreeGrafter"/>
</dbReference>
<comment type="caution">
    <text evidence="2">The sequence shown here is derived from an EMBL/GenBank/DDBJ whole genome shotgun (WGS) entry which is preliminary data.</text>
</comment>
<dbReference type="PANTHER" id="PTHR21588">
    <property type="entry name" value="COILED-COIL-HELIX-COILED-COIL-HELIX DOMAIN CONTAINING 6"/>
    <property type="match status" value="1"/>
</dbReference>
<evidence type="ECO:0000313" key="2">
    <source>
        <dbReference type="EMBL" id="GFT02018.1"/>
    </source>
</evidence>
<organism evidence="2 3">
    <name type="scientific">Nephila pilipes</name>
    <name type="common">Giant wood spider</name>
    <name type="synonym">Nephila maculata</name>
    <dbReference type="NCBI Taxonomy" id="299642"/>
    <lineage>
        <taxon>Eukaryota</taxon>
        <taxon>Metazoa</taxon>
        <taxon>Ecdysozoa</taxon>
        <taxon>Arthropoda</taxon>
        <taxon>Chelicerata</taxon>
        <taxon>Arachnida</taxon>
        <taxon>Araneae</taxon>
        <taxon>Araneomorphae</taxon>
        <taxon>Entelegynae</taxon>
        <taxon>Araneoidea</taxon>
        <taxon>Nephilidae</taxon>
        <taxon>Nephila</taxon>
    </lineage>
</organism>
<dbReference type="AlphaFoldDB" id="A0A8X6N951"/>
<name>A0A8X6N951_NEPPI</name>